<dbReference type="EMBL" id="FNZN01000001">
    <property type="protein sequence ID" value="SEK54020.1"/>
    <property type="molecule type" value="Genomic_DNA"/>
</dbReference>
<organism evidence="1 2">
    <name type="scientific">Maribacter orientalis</name>
    <dbReference type="NCBI Taxonomy" id="228957"/>
    <lineage>
        <taxon>Bacteria</taxon>
        <taxon>Pseudomonadati</taxon>
        <taxon>Bacteroidota</taxon>
        <taxon>Flavobacteriia</taxon>
        <taxon>Flavobacteriales</taxon>
        <taxon>Flavobacteriaceae</taxon>
        <taxon>Maribacter</taxon>
    </lineage>
</organism>
<protein>
    <recommendedName>
        <fullName evidence="3">AsmA-like C-terminal region</fullName>
    </recommendedName>
</protein>
<keyword evidence="2" id="KW-1185">Reference proteome</keyword>
<dbReference type="AlphaFoldDB" id="A0A1H7HXZ0"/>
<name>A0A1H7HXZ0_9FLAO</name>
<accession>A0A1H7HXZ0</accession>
<reference evidence="2" key="1">
    <citation type="submission" date="2016-10" db="EMBL/GenBank/DDBJ databases">
        <authorList>
            <person name="Varghese N."/>
            <person name="Submissions S."/>
        </authorList>
    </citation>
    <scope>NUCLEOTIDE SEQUENCE [LARGE SCALE GENOMIC DNA]</scope>
    <source>
        <strain evidence="2">DSM 16471</strain>
    </source>
</reference>
<dbReference type="PROSITE" id="PS51257">
    <property type="entry name" value="PROKAR_LIPOPROTEIN"/>
    <property type="match status" value="1"/>
</dbReference>
<proteinExistence type="predicted"/>
<evidence type="ECO:0008006" key="3">
    <source>
        <dbReference type="Google" id="ProtNLM"/>
    </source>
</evidence>
<dbReference type="STRING" id="228957.SAMN04488008_101671"/>
<dbReference type="OrthoDB" id="1412480at2"/>
<sequence length="511" mass="57851">MNKKVRTILIFLAAFACIYIAIRQVLKFRLNDLLKEQEMYGIQITHDNINLNILKGSASFKNPAVQLTQEANIGFVGDMTLENFQINDIRYLNLLFTGNLDIESISLNRPQAAFKTAPIDSTLIDHTVAGKKLGLAIKLKDLVLNESHVTIHDGQTDSLLLSLKNFNLDVSDIEVSDRTIAHSIPFIGEDYDVRSDSIFIKISPYENLKIAQVNGDHNYTYLSGITYGTTLSKTDFDAGLLQEKDHYTIAIDSVQFQKLGLDSVGEEDLIFFSAQKISIVQPKIGIYRNKLLPDSYSEKPMYSSLLRESPINIQIDSLQLKDAQFTYVERSKWENEGGKLEFNEMNVDITRLGNTYKDNTQVRLTTLFMDSAPFEGTWSFNVLDPSDVFTFEGELHGLALDKLNAFTQPYADTRLEGIMQDVYFNIYGNGDTSTVDLKCKFNDVSIFLLKPGTRKKKKLLSALANVLVSTNSKHRGEDFKQVSVKVQRDKTKSSWNYIFKNIEEGMKKVLL</sequence>
<dbReference type="Proteomes" id="UP000198990">
    <property type="component" value="Unassembled WGS sequence"/>
</dbReference>
<evidence type="ECO:0000313" key="1">
    <source>
        <dbReference type="EMBL" id="SEK54020.1"/>
    </source>
</evidence>
<dbReference type="RefSeq" id="WP_091619792.1">
    <property type="nucleotide sequence ID" value="NZ_FNZN01000001.1"/>
</dbReference>
<gene>
    <name evidence="1" type="ORF">SAMN04488008_101671</name>
</gene>
<evidence type="ECO:0000313" key="2">
    <source>
        <dbReference type="Proteomes" id="UP000198990"/>
    </source>
</evidence>